<dbReference type="Proteomes" id="UP000214688">
    <property type="component" value="Chromosome"/>
</dbReference>
<evidence type="ECO:0000313" key="5">
    <source>
        <dbReference type="Proteomes" id="UP000214688"/>
    </source>
</evidence>
<dbReference type="InterPro" id="IPR050595">
    <property type="entry name" value="Bact_response_regulator"/>
</dbReference>
<feature type="modified residue" description="4-aspartylphosphate" evidence="2">
    <location>
        <position position="53"/>
    </location>
</feature>
<keyword evidence="1 2" id="KW-0597">Phosphoprotein</keyword>
<sequence length="85" mass="9481">MRLAILIADDDPHLRTLVGFYLQKEGYRVLPAEDGAAASRLLEEERVHLAIVDVMMPGYQGDARTIDVTSNRSSRCFGRKFASAK</sequence>
<accession>A0A223D194</accession>
<dbReference type="Pfam" id="PF00072">
    <property type="entry name" value="Response_reg"/>
    <property type="match status" value="1"/>
</dbReference>
<dbReference type="KEGG" id="tab:CIG75_10570"/>
<dbReference type="InterPro" id="IPR001789">
    <property type="entry name" value="Sig_transdc_resp-reg_receiver"/>
</dbReference>
<dbReference type="PANTHER" id="PTHR44591">
    <property type="entry name" value="STRESS RESPONSE REGULATOR PROTEIN 1"/>
    <property type="match status" value="1"/>
</dbReference>
<evidence type="ECO:0000313" key="4">
    <source>
        <dbReference type="EMBL" id="ASS75390.1"/>
    </source>
</evidence>
<dbReference type="EMBL" id="CP022657">
    <property type="protein sequence ID" value="ASS75390.1"/>
    <property type="molecule type" value="Genomic_DNA"/>
</dbReference>
<keyword evidence="5" id="KW-1185">Reference proteome</keyword>
<gene>
    <name evidence="4" type="ORF">CIG75_10570</name>
</gene>
<name>A0A223D194_9BACL</name>
<proteinExistence type="predicted"/>
<reference evidence="4 5" key="1">
    <citation type="journal article" date="2015" name="Int. J. Syst. Evol. Microbiol.">
        <title>Tumebacillus algifaecis sp. nov., isolated from decomposing algal scum.</title>
        <authorList>
            <person name="Wu Y.F."/>
            <person name="Zhang B."/>
            <person name="Xing P."/>
            <person name="Wu Q.L."/>
            <person name="Liu S.J."/>
        </authorList>
    </citation>
    <scope>NUCLEOTIDE SEQUENCE [LARGE SCALE GENOMIC DNA]</scope>
    <source>
        <strain evidence="4 5">THMBR28</strain>
    </source>
</reference>
<evidence type="ECO:0000256" key="2">
    <source>
        <dbReference type="PROSITE-ProRule" id="PRU00169"/>
    </source>
</evidence>
<dbReference type="PANTHER" id="PTHR44591:SF3">
    <property type="entry name" value="RESPONSE REGULATORY DOMAIN-CONTAINING PROTEIN"/>
    <property type="match status" value="1"/>
</dbReference>
<evidence type="ECO:0000256" key="1">
    <source>
        <dbReference type="ARBA" id="ARBA00022553"/>
    </source>
</evidence>
<organism evidence="4 5">
    <name type="scientific">Tumebacillus algifaecis</name>
    <dbReference type="NCBI Taxonomy" id="1214604"/>
    <lineage>
        <taxon>Bacteria</taxon>
        <taxon>Bacillati</taxon>
        <taxon>Bacillota</taxon>
        <taxon>Bacilli</taxon>
        <taxon>Bacillales</taxon>
        <taxon>Alicyclobacillaceae</taxon>
        <taxon>Tumebacillus</taxon>
    </lineage>
</organism>
<dbReference type="AlphaFoldDB" id="A0A223D194"/>
<dbReference type="OrthoDB" id="9790442at2"/>
<feature type="domain" description="Response regulatory" evidence="3">
    <location>
        <begin position="4"/>
        <end position="85"/>
    </location>
</feature>
<dbReference type="Gene3D" id="3.40.50.2300">
    <property type="match status" value="1"/>
</dbReference>
<dbReference type="GO" id="GO:0000160">
    <property type="term" value="P:phosphorelay signal transduction system"/>
    <property type="evidence" value="ECO:0007669"/>
    <property type="project" value="InterPro"/>
</dbReference>
<evidence type="ECO:0000259" key="3">
    <source>
        <dbReference type="PROSITE" id="PS50110"/>
    </source>
</evidence>
<protein>
    <recommendedName>
        <fullName evidence="3">Response regulatory domain-containing protein</fullName>
    </recommendedName>
</protein>
<dbReference type="RefSeq" id="WP_094236638.1">
    <property type="nucleotide sequence ID" value="NZ_CP022657.1"/>
</dbReference>
<dbReference type="InterPro" id="IPR011006">
    <property type="entry name" value="CheY-like_superfamily"/>
</dbReference>
<dbReference type="SUPFAM" id="SSF52172">
    <property type="entry name" value="CheY-like"/>
    <property type="match status" value="1"/>
</dbReference>
<dbReference type="PROSITE" id="PS50110">
    <property type="entry name" value="RESPONSE_REGULATORY"/>
    <property type="match status" value="1"/>
</dbReference>